<evidence type="ECO:0000313" key="2">
    <source>
        <dbReference type="EMBL" id="KIJ35190.1"/>
    </source>
</evidence>
<dbReference type="Proteomes" id="UP000054279">
    <property type="component" value="Unassembled WGS sequence"/>
</dbReference>
<reference evidence="2 3" key="1">
    <citation type="submission" date="2014-06" db="EMBL/GenBank/DDBJ databases">
        <title>Evolutionary Origins and Diversification of the Mycorrhizal Mutualists.</title>
        <authorList>
            <consortium name="DOE Joint Genome Institute"/>
            <consortium name="Mycorrhizal Genomics Consortium"/>
            <person name="Kohler A."/>
            <person name="Kuo A."/>
            <person name="Nagy L.G."/>
            <person name="Floudas D."/>
            <person name="Copeland A."/>
            <person name="Barry K.W."/>
            <person name="Cichocki N."/>
            <person name="Veneault-Fourrey C."/>
            <person name="LaButti K."/>
            <person name="Lindquist E.A."/>
            <person name="Lipzen A."/>
            <person name="Lundell T."/>
            <person name="Morin E."/>
            <person name="Murat C."/>
            <person name="Riley R."/>
            <person name="Ohm R."/>
            <person name="Sun H."/>
            <person name="Tunlid A."/>
            <person name="Henrissat B."/>
            <person name="Grigoriev I.V."/>
            <person name="Hibbett D.S."/>
            <person name="Martin F."/>
        </authorList>
    </citation>
    <scope>NUCLEOTIDE SEQUENCE [LARGE SCALE GENOMIC DNA]</scope>
    <source>
        <strain evidence="2 3">SS14</strain>
    </source>
</reference>
<evidence type="ECO:0000256" key="1">
    <source>
        <dbReference type="SAM" id="MobiDB-lite"/>
    </source>
</evidence>
<gene>
    <name evidence="2" type="ORF">M422DRAFT_262566</name>
</gene>
<evidence type="ECO:0000313" key="3">
    <source>
        <dbReference type="Proteomes" id="UP000054279"/>
    </source>
</evidence>
<keyword evidence="3" id="KW-1185">Reference proteome</keyword>
<organism evidence="2 3">
    <name type="scientific">Sphaerobolus stellatus (strain SS14)</name>
    <dbReference type="NCBI Taxonomy" id="990650"/>
    <lineage>
        <taxon>Eukaryota</taxon>
        <taxon>Fungi</taxon>
        <taxon>Dikarya</taxon>
        <taxon>Basidiomycota</taxon>
        <taxon>Agaricomycotina</taxon>
        <taxon>Agaricomycetes</taxon>
        <taxon>Phallomycetidae</taxon>
        <taxon>Geastrales</taxon>
        <taxon>Sphaerobolaceae</taxon>
        <taxon>Sphaerobolus</taxon>
    </lineage>
</organism>
<protein>
    <submittedName>
        <fullName evidence="2">Uncharacterized protein</fullName>
    </submittedName>
</protein>
<dbReference type="EMBL" id="KN837191">
    <property type="protein sequence ID" value="KIJ35190.1"/>
    <property type="molecule type" value="Genomic_DNA"/>
</dbReference>
<dbReference type="AlphaFoldDB" id="A0A0C9VCD1"/>
<sequence length="168" mass="18708">MKGKLPEKSITVSRQAARTAPSKPDMMTDLNLHDQVEINLEISPYDDIIFSQAVLEFEADIQQVEVECRIEQSFSPGIQEADGGMMKPKALEKSEELSEGQSSNLLLPWEEPENARFVQVYIESQLTSSPTKPAAPSRVQKWVHALGKIDGKIPTKKSINLSAPLNYI</sequence>
<proteinExistence type="predicted"/>
<accession>A0A0C9VCD1</accession>
<feature type="region of interest" description="Disordered" evidence="1">
    <location>
        <begin position="1"/>
        <end position="25"/>
    </location>
</feature>
<dbReference type="HOGENOM" id="CLU_1587521_0_0_1"/>
<name>A0A0C9VCD1_SPHS4</name>